<dbReference type="Gene3D" id="2.130.10.130">
    <property type="entry name" value="Integrin alpha, N-terminal"/>
    <property type="match status" value="3"/>
</dbReference>
<dbReference type="PANTHER" id="PTHR23221">
    <property type="entry name" value="GLYCOSYLPHOSPHATIDYLINOSITOL PHOSPHOLIPASE D"/>
    <property type="match status" value="1"/>
</dbReference>
<proteinExistence type="predicted"/>
<dbReference type="GO" id="GO:0007229">
    <property type="term" value="P:integrin-mediated signaling pathway"/>
    <property type="evidence" value="ECO:0007669"/>
    <property type="project" value="UniProtKB-KW"/>
</dbReference>
<gene>
    <name evidence="7" type="ORF">AB852_27880</name>
</gene>
<dbReference type="InterPro" id="IPR013519">
    <property type="entry name" value="Int_alpha_beta-p"/>
</dbReference>
<keyword evidence="1 6" id="KW-0732">Signal</keyword>
<evidence type="ECO:0000313" key="8">
    <source>
        <dbReference type="Proteomes" id="UP000186455"/>
    </source>
</evidence>
<keyword evidence="3" id="KW-0378">Hydrolase</keyword>
<organism evidence="7 8">
    <name type="scientific">Streptomyces uncialis</name>
    <dbReference type="NCBI Taxonomy" id="1048205"/>
    <lineage>
        <taxon>Bacteria</taxon>
        <taxon>Bacillati</taxon>
        <taxon>Actinomycetota</taxon>
        <taxon>Actinomycetes</taxon>
        <taxon>Kitasatosporales</taxon>
        <taxon>Streptomycetaceae</taxon>
        <taxon>Streptomyces</taxon>
    </lineage>
</organism>
<dbReference type="GO" id="GO:0016787">
    <property type="term" value="F:hydrolase activity"/>
    <property type="evidence" value="ECO:0007669"/>
    <property type="project" value="UniProtKB-KW"/>
</dbReference>
<dbReference type="AlphaFoldDB" id="A0A1Q4V2T1"/>
<dbReference type="RefSeq" id="WP_073793034.1">
    <property type="nucleotide sequence ID" value="NZ_LFBV01000008.1"/>
</dbReference>
<dbReference type="STRING" id="1048205.AB852_27880"/>
<name>A0A1Q4V2T1_9ACTN</name>
<protein>
    <submittedName>
        <fullName evidence="7">Integrin</fullName>
    </submittedName>
</protein>
<dbReference type="SMART" id="SM00191">
    <property type="entry name" value="Int_alpha"/>
    <property type="match status" value="5"/>
</dbReference>
<feature type="chain" id="PRO_5012411483" evidence="6">
    <location>
        <begin position="32"/>
        <end position="481"/>
    </location>
</feature>
<evidence type="ECO:0000256" key="2">
    <source>
        <dbReference type="ARBA" id="ARBA00022737"/>
    </source>
</evidence>
<keyword evidence="2" id="KW-0677">Repeat</keyword>
<reference evidence="7 8" key="1">
    <citation type="submission" date="2015-06" db="EMBL/GenBank/DDBJ databases">
        <title>Cloning and characterization of the uncialamcin biosynthetic gene cluster.</title>
        <authorList>
            <person name="Yan X."/>
            <person name="Huang T."/>
            <person name="Ge H."/>
            <person name="Shen B."/>
        </authorList>
    </citation>
    <scope>NUCLEOTIDE SEQUENCE [LARGE SCALE GENOMIC DNA]</scope>
    <source>
        <strain evidence="7 8">DCA2648</strain>
    </source>
</reference>
<evidence type="ECO:0000256" key="6">
    <source>
        <dbReference type="SAM" id="SignalP"/>
    </source>
</evidence>
<dbReference type="PROSITE" id="PS51470">
    <property type="entry name" value="FG_GAP"/>
    <property type="match status" value="1"/>
</dbReference>
<evidence type="ECO:0000256" key="5">
    <source>
        <dbReference type="SAM" id="MobiDB-lite"/>
    </source>
</evidence>
<keyword evidence="7" id="KW-0401">Integrin</keyword>
<dbReference type="SUPFAM" id="SSF69318">
    <property type="entry name" value="Integrin alpha N-terminal domain"/>
    <property type="match status" value="2"/>
</dbReference>
<evidence type="ECO:0000313" key="7">
    <source>
        <dbReference type="EMBL" id="OKH92039.1"/>
    </source>
</evidence>
<comment type="caution">
    <text evidence="7">The sequence shown here is derived from an EMBL/GenBank/DDBJ whole genome shotgun (WGS) entry which is preliminary data.</text>
</comment>
<feature type="signal peptide" evidence="6">
    <location>
        <begin position="1"/>
        <end position="31"/>
    </location>
</feature>
<evidence type="ECO:0000256" key="1">
    <source>
        <dbReference type="ARBA" id="ARBA00022729"/>
    </source>
</evidence>
<dbReference type="PANTHER" id="PTHR23221:SF7">
    <property type="entry name" value="PHOSPHATIDYLINOSITOL-GLYCAN-SPECIFIC PHOSPHOLIPASE D"/>
    <property type="match status" value="1"/>
</dbReference>
<dbReference type="EMBL" id="LFBV01000008">
    <property type="protein sequence ID" value="OKH92039.1"/>
    <property type="molecule type" value="Genomic_DNA"/>
</dbReference>
<keyword evidence="8" id="KW-1185">Reference proteome</keyword>
<dbReference type="InterPro" id="IPR013517">
    <property type="entry name" value="FG-GAP"/>
</dbReference>
<dbReference type="Proteomes" id="UP000186455">
    <property type="component" value="Unassembled WGS sequence"/>
</dbReference>
<evidence type="ECO:0000256" key="4">
    <source>
        <dbReference type="ARBA" id="ARBA00023180"/>
    </source>
</evidence>
<feature type="region of interest" description="Disordered" evidence="5">
    <location>
        <begin position="312"/>
        <end position="339"/>
    </location>
</feature>
<sequence>MHQRIRPALATAAVAALTGGLLTFAAGPAAAAPVAASDADFNKDGYADVAVSASRATVAGKAAAGQVVIIYGGRSDTRKVAISQNTAGVPGTAEKNDFFGGDTTYGDFDNDGYDDLAIGALGEDMGSDKDGGTLIIMWGSASGLKKGSTVADPRPTKHDHFAMGLEAADFNKDGKDDLAISSRGSATVDILRGGFNRSAKPAGRYTVTPAIQDGQDTGVHNLHSGDANGDGREDLLVNGYSTRDGYNANYWLPGSSRGATTSGAQKLPAGLITDVGDTDNDGIQDIVLGIHWDNGIAGAALGGKVIIAKGTRSGPAHGARQSFTQNTSGVPGGSEKQDAFGGELDLGDVNGDKRLDLVIGAAGEDLAGGKDQGTVTVLYGAANGSGISTAGARVLNQDTTGVPNHSETKDWFGSEVHVDDLNGDRRGDVIVGAPGEDGGNGAVFTLRSQANGTLTSPAGIYVTTVGISTAGSPWLGTNFSD</sequence>
<accession>A0A1Q4V2T1</accession>
<dbReference type="InterPro" id="IPR028994">
    <property type="entry name" value="Integrin_alpha_N"/>
</dbReference>
<evidence type="ECO:0000256" key="3">
    <source>
        <dbReference type="ARBA" id="ARBA00022801"/>
    </source>
</evidence>
<keyword evidence="4" id="KW-0325">Glycoprotein</keyword>
<dbReference type="Pfam" id="PF01839">
    <property type="entry name" value="FG-GAP"/>
    <property type="match status" value="4"/>
</dbReference>
<dbReference type="Pfam" id="PF13517">
    <property type="entry name" value="FG-GAP_3"/>
    <property type="match status" value="1"/>
</dbReference>